<feature type="domain" description="SH3" evidence="7">
    <location>
        <begin position="512"/>
        <end position="584"/>
    </location>
</feature>
<evidence type="ECO:0000256" key="4">
    <source>
        <dbReference type="PROSITE-ProRule" id="PRU00192"/>
    </source>
</evidence>
<feature type="domain" description="SH3" evidence="7">
    <location>
        <begin position="597"/>
        <end position="655"/>
    </location>
</feature>
<reference evidence="10" key="1">
    <citation type="submission" date="2022-07" db="EMBL/GenBank/DDBJ databases">
        <title>Chromosome-level genome of Muraenolepis orangiensis.</title>
        <authorList>
            <person name="Kim J."/>
        </authorList>
    </citation>
    <scope>NUCLEOTIDE SEQUENCE</scope>
    <source>
        <strain evidence="10">KU_S4_2022</strain>
        <tissue evidence="10">Muscle</tissue>
    </source>
</reference>
<dbReference type="GO" id="GO:0060090">
    <property type="term" value="F:molecular adaptor activity"/>
    <property type="evidence" value="ECO:0007669"/>
    <property type="project" value="TreeGrafter"/>
</dbReference>
<dbReference type="SMART" id="SM00054">
    <property type="entry name" value="EFh"/>
    <property type="match status" value="2"/>
</dbReference>
<feature type="compositionally biased region" description="Low complexity" evidence="6">
    <location>
        <begin position="132"/>
        <end position="153"/>
    </location>
</feature>
<dbReference type="Gene3D" id="1.10.238.10">
    <property type="entry name" value="EF-hand"/>
    <property type="match status" value="2"/>
</dbReference>
<dbReference type="CDD" id="cd00052">
    <property type="entry name" value="EH"/>
    <property type="match status" value="1"/>
</dbReference>
<dbReference type="PROSITE" id="PS00018">
    <property type="entry name" value="EF_HAND_1"/>
    <property type="match status" value="1"/>
</dbReference>
<evidence type="ECO:0000259" key="7">
    <source>
        <dbReference type="PROSITE" id="PS50002"/>
    </source>
</evidence>
<feature type="domain" description="SH3" evidence="7">
    <location>
        <begin position="739"/>
        <end position="798"/>
    </location>
</feature>
<protein>
    <recommendedName>
        <fullName evidence="12">Intersectin 2</fullName>
    </recommendedName>
</protein>
<sequence length="849" mass="94145">MWAITAEERGKHDKQFDSLAPILGHVSEIWGLADLDSNGKMDRLEFSIAMKLIKLKLQGRGLPSSLPIVMKQSPAANPASIMTSSARFRMGSMPNLSLVMPPMPSIITAHPVSGFSSPMMFSPPTGMSKASSLLDLGSSSSNSSSTNSLASNSPKTGATCDWAVPQAARLKYRQQFNTLDKLMSGYLSGPQVRNALLASNLTQTQLATIWTLADVDRDGQLRADEFILAMHLVDMAKTGHPLPLSLPQDLVPPSLRCGGKLSELVNGLSPYQMSFEDKLKENFARGSAELEKRRLALEEERRRERERPRKKCLEIELEAVGNKHKQISDCLRDAQSKRRIQKSELDLINQKRDVRIAEINTLQIQFEDWQRKLSQLVPEQQRLTERLRNIGLNNLPSVTLTTLGDGMAEKGLTCRRLKDQLDTQLFLLIKELREKQAAQQAALEDLRAKLEQERLEQERREQERALYPFTARNADELSLEASCLIEVDEATVGSPRERWRTPAPAGQAPRSHTPHTGRAVTAWSAASDTKLDLSSAGGDVITALLSFSQGDVISVLQQREDWWLGQLGGTQGWFPKDYVTLEPSNTDVDGSETPDCVQLEDYVALYTYESPEAGDLTFDEGDVVVVTEREGEWWRGCIGDRAGVFPSNYVRPVEPEISRPGGPVKKPEIAQALVNTVAPTAHQLSLSPGQLIVVLSKNSSGWWLGELQARGKKRQRGWFHSSNVKLLGPTSGKSTPCPLPVCQVIAMYDYTAANQDELSFSKGQLISVLDKTNPDWWKGEVNGVTGLLPTNYVKMTTDSDPSQQSHVRVGPTKRGRDGHHLRQLEGADHVQHQTTEEDQLPPGLQRLPQ</sequence>
<dbReference type="PROSITE" id="PS50002">
    <property type="entry name" value="SH3"/>
    <property type="match status" value="4"/>
</dbReference>
<name>A0A9Q0IR60_9TELE</name>
<dbReference type="InterPro" id="IPR011992">
    <property type="entry name" value="EF-hand-dom_pair"/>
</dbReference>
<dbReference type="SMART" id="SM00326">
    <property type="entry name" value="SH3"/>
    <property type="match status" value="4"/>
</dbReference>
<evidence type="ECO:0000259" key="9">
    <source>
        <dbReference type="PROSITE" id="PS50222"/>
    </source>
</evidence>
<feature type="non-terminal residue" evidence="10">
    <location>
        <position position="849"/>
    </location>
</feature>
<feature type="domain" description="SH3" evidence="7">
    <location>
        <begin position="665"/>
        <end position="729"/>
    </location>
</feature>
<dbReference type="Gene3D" id="2.30.30.40">
    <property type="entry name" value="SH3 Domains"/>
    <property type="match status" value="4"/>
</dbReference>
<dbReference type="SMART" id="SM00027">
    <property type="entry name" value="EH"/>
    <property type="match status" value="2"/>
</dbReference>
<dbReference type="InterPro" id="IPR036028">
    <property type="entry name" value="SH3-like_dom_sf"/>
</dbReference>
<keyword evidence="11" id="KW-1185">Reference proteome</keyword>
<dbReference type="SUPFAM" id="SSF47473">
    <property type="entry name" value="EF-hand"/>
    <property type="match status" value="2"/>
</dbReference>
<dbReference type="GO" id="GO:0150007">
    <property type="term" value="P:clathrin-dependent synaptic vesicle endocytosis"/>
    <property type="evidence" value="ECO:0007669"/>
    <property type="project" value="TreeGrafter"/>
</dbReference>
<feature type="compositionally biased region" description="Basic and acidic residues" evidence="6">
    <location>
        <begin position="814"/>
        <end position="835"/>
    </location>
</feature>
<evidence type="ECO:0000256" key="5">
    <source>
        <dbReference type="SAM" id="Coils"/>
    </source>
</evidence>
<keyword evidence="3" id="KW-0106">Calcium</keyword>
<comment type="caution">
    <text evidence="10">The sequence shown here is derived from an EMBL/GenBank/DDBJ whole genome shotgun (WGS) entry which is preliminary data.</text>
</comment>
<evidence type="ECO:0008006" key="12">
    <source>
        <dbReference type="Google" id="ProtNLM"/>
    </source>
</evidence>
<feature type="domain" description="EF-hand" evidence="9">
    <location>
        <begin position="201"/>
        <end position="236"/>
    </location>
</feature>
<dbReference type="SUPFAM" id="SSF50044">
    <property type="entry name" value="SH3-domain"/>
    <property type="match status" value="4"/>
</dbReference>
<feature type="coiled-coil region" evidence="5">
    <location>
        <begin position="429"/>
        <end position="463"/>
    </location>
</feature>
<dbReference type="Pfam" id="PF12763">
    <property type="entry name" value="EH"/>
    <property type="match status" value="2"/>
</dbReference>
<proteinExistence type="predicted"/>
<dbReference type="PRINTS" id="PR00499">
    <property type="entry name" value="P67PHOX"/>
</dbReference>
<feature type="domain" description="EH" evidence="8">
    <location>
        <begin position="26"/>
        <end position="77"/>
    </location>
</feature>
<keyword evidence="2" id="KW-0479">Metal-binding</keyword>
<dbReference type="InterPro" id="IPR035740">
    <property type="entry name" value="Intersectin-2_SH3_4"/>
</dbReference>
<dbReference type="FunFam" id="2.30.30.40:FF:000041">
    <property type="entry name" value="Intersectin 1"/>
    <property type="match status" value="1"/>
</dbReference>
<feature type="region of interest" description="Disordered" evidence="6">
    <location>
        <begin position="494"/>
        <end position="518"/>
    </location>
</feature>
<dbReference type="GO" id="GO:0042734">
    <property type="term" value="C:presynaptic membrane"/>
    <property type="evidence" value="ECO:0007669"/>
    <property type="project" value="TreeGrafter"/>
</dbReference>
<dbReference type="GO" id="GO:0005509">
    <property type="term" value="F:calcium ion binding"/>
    <property type="evidence" value="ECO:0007669"/>
    <property type="project" value="InterPro"/>
</dbReference>
<dbReference type="Pfam" id="PF07653">
    <property type="entry name" value="SH3_2"/>
    <property type="match status" value="3"/>
</dbReference>
<feature type="region of interest" description="Disordered" evidence="6">
    <location>
        <begin position="796"/>
        <end position="849"/>
    </location>
</feature>
<dbReference type="OrthoDB" id="8836466at2759"/>
<accession>A0A9Q0IR60</accession>
<dbReference type="Proteomes" id="UP001148018">
    <property type="component" value="Unassembled WGS sequence"/>
</dbReference>
<keyword evidence="1 4" id="KW-0728">SH3 domain</keyword>
<dbReference type="InterPro" id="IPR002048">
    <property type="entry name" value="EF_hand_dom"/>
</dbReference>
<organism evidence="10 11">
    <name type="scientific">Muraenolepis orangiensis</name>
    <name type="common">Patagonian moray cod</name>
    <dbReference type="NCBI Taxonomy" id="630683"/>
    <lineage>
        <taxon>Eukaryota</taxon>
        <taxon>Metazoa</taxon>
        <taxon>Chordata</taxon>
        <taxon>Craniata</taxon>
        <taxon>Vertebrata</taxon>
        <taxon>Euteleostomi</taxon>
        <taxon>Actinopterygii</taxon>
        <taxon>Neopterygii</taxon>
        <taxon>Teleostei</taxon>
        <taxon>Neoteleostei</taxon>
        <taxon>Acanthomorphata</taxon>
        <taxon>Zeiogadaria</taxon>
        <taxon>Gadariae</taxon>
        <taxon>Gadiformes</taxon>
        <taxon>Muraenolepidoidei</taxon>
        <taxon>Muraenolepididae</taxon>
        <taxon>Muraenolepis</taxon>
    </lineage>
</organism>
<gene>
    <name evidence="10" type="ORF">NHX12_026784</name>
</gene>
<dbReference type="PROSITE" id="PS50031">
    <property type="entry name" value="EH"/>
    <property type="match status" value="2"/>
</dbReference>
<dbReference type="InterPro" id="IPR001452">
    <property type="entry name" value="SH3_domain"/>
</dbReference>
<evidence type="ECO:0000259" key="8">
    <source>
        <dbReference type="PROSITE" id="PS50031"/>
    </source>
</evidence>
<evidence type="ECO:0000313" key="10">
    <source>
        <dbReference type="EMBL" id="KAJ3607273.1"/>
    </source>
</evidence>
<dbReference type="InterPro" id="IPR018247">
    <property type="entry name" value="EF_Hand_1_Ca_BS"/>
</dbReference>
<feature type="region of interest" description="Disordered" evidence="6">
    <location>
        <begin position="132"/>
        <end position="156"/>
    </location>
</feature>
<dbReference type="PANTHER" id="PTHR11216">
    <property type="entry name" value="EH DOMAIN"/>
    <property type="match status" value="1"/>
</dbReference>
<feature type="domain" description="EF-hand" evidence="9">
    <location>
        <begin position="21"/>
        <end position="56"/>
    </location>
</feature>
<dbReference type="GO" id="GO:0005737">
    <property type="term" value="C:cytoplasm"/>
    <property type="evidence" value="ECO:0007669"/>
    <property type="project" value="TreeGrafter"/>
</dbReference>
<keyword evidence="5" id="KW-0175">Coiled coil</keyword>
<dbReference type="GO" id="GO:0097708">
    <property type="term" value="C:intracellular vesicle"/>
    <property type="evidence" value="ECO:0007669"/>
    <property type="project" value="TreeGrafter"/>
</dbReference>
<dbReference type="PRINTS" id="PR00452">
    <property type="entry name" value="SH3DOMAIN"/>
</dbReference>
<dbReference type="PANTHER" id="PTHR11216:SF29">
    <property type="entry name" value="INTERSECTIN-2"/>
    <property type="match status" value="1"/>
</dbReference>
<dbReference type="PROSITE" id="PS50222">
    <property type="entry name" value="EF_HAND_2"/>
    <property type="match status" value="2"/>
</dbReference>
<feature type="coiled-coil region" evidence="5">
    <location>
        <begin position="280"/>
        <end position="307"/>
    </location>
</feature>
<dbReference type="AlphaFoldDB" id="A0A9Q0IR60"/>
<dbReference type="Pfam" id="PF14604">
    <property type="entry name" value="SH3_9"/>
    <property type="match status" value="1"/>
</dbReference>
<feature type="compositionally biased region" description="Polar residues" evidence="6">
    <location>
        <begin position="796"/>
        <end position="806"/>
    </location>
</feature>
<feature type="domain" description="EH" evidence="8">
    <location>
        <begin position="168"/>
        <end position="257"/>
    </location>
</feature>
<evidence type="ECO:0000256" key="3">
    <source>
        <dbReference type="ARBA" id="ARBA00022837"/>
    </source>
</evidence>
<evidence type="ECO:0000256" key="1">
    <source>
        <dbReference type="ARBA" id="ARBA00022443"/>
    </source>
</evidence>
<dbReference type="InterPro" id="IPR000261">
    <property type="entry name" value="EH_dom"/>
</dbReference>
<dbReference type="CDD" id="cd11838">
    <property type="entry name" value="SH3_Intersectin_3"/>
    <property type="match status" value="1"/>
</dbReference>
<evidence type="ECO:0000313" key="11">
    <source>
        <dbReference type="Proteomes" id="UP001148018"/>
    </source>
</evidence>
<dbReference type="CDD" id="cd11994">
    <property type="entry name" value="SH3_Intersectin2_4"/>
    <property type="match status" value="1"/>
</dbReference>
<evidence type="ECO:0000256" key="2">
    <source>
        <dbReference type="ARBA" id="ARBA00022723"/>
    </source>
</evidence>
<evidence type="ECO:0000256" key="6">
    <source>
        <dbReference type="SAM" id="MobiDB-lite"/>
    </source>
</evidence>
<dbReference type="EMBL" id="JANIIK010000042">
    <property type="protein sequence ID" value="KAJ3607273.1"/>
    <property type="molecule type" value="Genomic_DNA"/>
</dbReference>